<organism evidence="5 6">
    <name type="scientific">Selenobaculum gibii</name>
    <dbReference type="NCBI Taxonomy" id="3054208"/>
    <lineage>
        <taxon>Bacteria</taxon>
        <taxon>Bacillati</taxon>
        <taxon>Bacillota</taxon>
        <taxon>Negativicutes</taxon>
        <taxon>Selenomonadales</taxon>
        <taxon>Selenomonadaceae</taxon>
        <taxon>Selenobaculum</taxon>
    </lineage>
</organism>
<dbReference type="InterPro" id="IPR036390">
    <property type="entry name" value="WH_DNA-bd_sf"/>
</dbReference>
<keyword evidence="2 5" id="KW-0238">DNA-binding</keyword>
<dbReference type="InterPro" id="IPR036388">
    <property type="entry name" value="WH-like_DNA-bd_sf"/>
</dbReference>
<dbReference type="PANTHER" id="PTHR35790">
    <property type="entry name" value="HTH-TYPE TRANSCRIPTIONAL REGULATOR PCHR"/>
    <property type="match status" value="1"/>
</dbReference>
<accession>A0A9Y2AHY0</accession>
<proteinExistence type="predicted"/>
<keyword evidence="3" id="KW-0804">Transcription</keyword>
<dbReference type="SUPFAM" id="SSF46785">
    <property type="entry name" value="Winged helix' DNA-binding domain"/>
    <property type="match status" value="1"/>
</dbReference>
<dbReference type="PROSITE" id="PS50995">
    <property type="entry name" value="HTH_MARR_2"/>
    <property type="match status" value="1"/>
</dbReference>
<evidence type="ECO:0000256" key="2">
    <source>
        <dbReference type="ARBA" id="ARBA00023125"/>
    </source>
</evidence>
<dbReference type="EMBL" id="CP120678">
    <property type="protein sequence ID" value="WIW69735.1"/>
    <property type="molecule type" value="Genomic_DNA"/>
</dbReference>
<dbReference type="InterPro" id="IPR052067">
    <property type="entry name" value="Metal_resp_HTH_trans_reg"/>
</dbReference>
<gene>
    <name evidence="5" type="ORF">P3F81_07355</name>
</gene>
<dbReference type="GO" id="GO:0003700">
    <property type="term" value="F:DNA-binding transcription factor activity"/>
    <property type="evidence" value="ECO:0007669"/>
    <property type="project" value="InterPro"/>
</dbReference>
<dbReference type="PANTHER" id="PTHR35790:SF4">
    <property type="entry name" value="HTH-TYPE TRANSCRIPTIONAL REGULATOR PCHR"/>
    <property type="match status" value="1"/>
</dbReference>
<dbReference type="Gene3D" id="1.10.10.10">
    <property type="entry name" value="Winged helix-like DNA-binding domain superfamily/Winged helix DNA-binding domain"/>
    <property type="match status" value="1"/>
</dbReference>
<evidence type="ECO:0000256" key="1">
    <source>
        <dbReference type="ARBA" id="ARBA00023015"/>
    </source>
</evidence>
<protein>
    <submittedName>
        <fullName evidence="5">Winged helix DNA-binding protein</fullName>
    </submittedName>
</protein>
<dbReference type="KEGG" id="sgbi:P3F81_07355"/>
<evidence type="ECO:0000259" key="4">
    <source>
        <dbReference type="PROSITE" id="PS50995"/>
    </source>
</evidence>
<sequence>MQISVNLGLTRSAISKITTRLEKKGYIQGCKKPNNNKEIFYSLTAKGQEIYFKHEKAHNAWLLRDQEFLKTVGELEKKTVLHFLKSFNNYILEKMEMTKNDD</sequence>
<feature type="domain" description="HTH marR-type" evidence="4">
    <location>
        <begin position="1"/>
        <end position="89"/>
    </location>
</feature>
<evidence type="ECO:0000256" key="3">
    <source>
        <dbReference type="ARBA" id="ARBA00023163"/>
    </source>
</evidence>
<dbReference type="Proteomes" id="UP001243623">
    <property type="component" value="Chromosome"/>
</dbReference>
<dbReference type="InterPro" id="IPR027395">
    <property type="entry name" value="WH_DNA-bd_dom"/>
</dbReference>
<dbReference type="RefSeq" id="WP_309320232.1">
    <property type="nucleotide sequence ID" value="NZ_CP120678.1"/>
</dbReference>
<dbReference type="Pfam" id="PF13601">
    <property type="entry name" value="HTH_34"/>
    <property type="match status" value="1"/>
</dbReference>
<dbReference type="InterPro" id="IPR000835">
    <property type="entry name" value="HTH_MarR-typ"/>
</dbReference>
<evidence type="ECO:0000313" key="6">
    <source>
        <dbReference type="Proteomes" id="UP001243623"/>
    </source>
</evidence>
<name>A0A9Y2AHY0_9FIRM</name>
<keyword evidence="6" id="KW-1185">Reference proteome</keyword>
<evidence type="ECO:0000313" key="5">
    <source>
        <dbReference type="EMBL" id="WIW69735.1"/>
    </source>
</evidence>
<reference evidence="5" key="1">
    <citation type="submission" date="2023-03" db="EMBL/GenBank/DDBJ databases">
        <title>Selenobaculum gbiensis gen. nov. sp. nov., a new bacterium isolated from the gut microbiota of IBD patient.</title>
        <authorList>
            <person name="Yeo S."/>
            <person name="Park H."/>
            <person name="Huh C.S."/>
        </authorList>
    </citation>
    <scope>NUCLEOTIDE SEQUENCE</scope>
    <source>
        <strain evidence="5">ICN-92133</strain>
    </source>
</reference>
<keyword evidence="1" id="KW-0805">Transcription regulation</keyword>
<dbReference type="AlphaFoldDB" id="A0A9Y2AHY0"/>
<dbReference type="GO" id="GO:0003677">
    <property type="term" value="F:DNA binding"/>
    <property type="evidence" value="ECO:0007669"/>
    <property type="project" value="UniProtKB-KW"/>
</dbReference>